<feature type="region of interest" description="Disordered" evidence="1">
    <location>
        <begin position="1"/>
        <end position="37"/>
    </location>
</feature>
<evidence type="ECO:0000313" key="3">
    <source>
        <dbReference type="Proteomes" id="UP001151516"/>
    </source>
</evidence>
<proteinExistence type="predicted"/>
<dbReference type="OrthoDB" id="5588573at2759"/>
<reference evidence="2" key="1">
    <citation type="submission" date="2022-07" db="EMBL/GenBank/DDBJ databases">
        <title>Phylogenomic reconstructions and comparative analyses of Kickxellomycotina fungi.</title>
        <authorList>
            <person name="Reynolds N.K."/>
            <person name="Stajich J.E."/>
            <person name="Barry K."/>
            <person name="Grigoriev I.V."/>
            <person name="Crous P."/>
            <person name="Smith M.E."/>
        </authorList>
    </citation>
    <scope>NUCLEOTIDE SEQUENCE</scope>
    <source>
        <strain evidence="2">CBS 109367</strain>
    </source>
</reference>
<dbReference type="AlphaFoldDB" id="A0A9W8L1Y2"/>
<gene>
    <name evidence="2" type="ORF">IWW39_006221</name>
</gene>
<name>A0A9W8L1Y2_9FUNG</name>
<accession>A0A9W8L1Y2</accession>
<feature type="region of interest" description="Disordered" evidence="1">
    <location>
        <begin position="69"/>
        <end position="109"/>
    </location>
</feature>
<evidence type="ECO:0000256" key="1">
    <source>
        <dbReference type="SAM" id="MobiDB-lite"/>
    </source>
</evidence>
<keyword evidence="3" id="KW-1185">Reference proteome</keyword>
<protein>
    <submittedName>
        <fullName evidence="2">Uncharacterized protein</fullName>
    </submittedName>
</protein>
<dbReference type="Proteomes" id="UP001151516">
    <property type="component" value="Unassembled WGS sequence"/>
</dbReference>
<sequence>MDEDAKLPPKADFTNSNERSSVGAKPAPPASDSDPGFLGCIALSATQLAGSISQGTPILDSDALAEAKLGRREGSTSTSQSHVAEGSQSRAAYSQRRPELASMGGGAASAFRQQSRAIVGDDNRPSHGVLDYKGKSASTDSHDQHSLLRTTSHQVGLAQSLDGQDVAKLLSQTMPTDMSVMPTNATAYKQQWSRPKNQGRSQPESIDPVAYLQSTGYAVDMELVDHQVPQSTLGATDGQTLSASPVEASRGWDEHEASVLEEWQLNEAWDRAWMDTAWGSAQKKAPVEPRADPVLPSNKNLSYLLKPRI</sequence>
<comment type="caution">
    <text evidence="2">The sequence shown here is derived from an EMBL/GenBank/DDBJ whole genome shotgun (WGS) entry which is preliminary data.</text>
</comment>
<organism evidence="2 3">
    <name type="scientific">Coemansia spiralis</name>
    <dbReference type="NCBI Taxonomy" id="417178"/>
    <lineage>
        <taxon>Eukaryota</taxon>
        <taxon>Fungi</taxon>
        <taxon>Fungi incertae sedis</taxon>
        <taxon>Zoopagomycota</taxon>
        <taxon>Kickxellomycotina</taxon>
        <taxon>Kickxellomycetes</taxon>
        <taxon>Kickxellales</taxon>
        <taxon>Kickxellaceae</taxon>
        <taxon>Coemansia</taxon>
    </lineage>
</organism>
<evidence type="ECO:0000313" key="2">
    <source>
        <dbReference type="EMBL" id="KAJ2681835.1"/>
    </source>
</evidence>
<feature type="compositionally biased region" description="Polar residues" evidence="1">
    <location>
        <begin position="75"/>
        <end position="92"/>
    </location>
</feature>
<dbReference type="EMBL" id="JANBTX010000540">
    <property type="protein sequence ID" value="KAJ2681835.1"/>
    <property type="molecule type" value="Genomic_DNA"/>
</dbReference>